<dbReference type="Gene3D" id="3.90.870.10">
    <property type="entry name" value="DHBP synthase"/>
    <property type="match status" value="1"/>
</dbReference>
<keyword evidence="7 13" id="KW-0819">tRNA processing</keyword>
<dbReference type="EMBL" id="ABOX02000022">
    <property type="protein sequence ID" value="EEF59895.1"/>
    <property type="molecule type" value="Genomic_DNA"/>
</dbReference>
<feature type="binding site" evidence="14">
    <location>
        <position position="168"/>
    </location>
    <ligand>
        <name>ATP</name>
        <dbReference type="ChEBI" id="CHEBI:30616"/>
    </ligand>
</feature>
<dbReference type="InterPro" id="IPR050156">
    <property type="entry name" value="TC-AMP_synthase_SUA5"/>
</dbReference>
<dbReference type="GO" id="GO:0000049">
    <property type="term" value="F:tRNA binding"/>
    <property type="evidence" value="ECO:0007669"/>
    <property type="project" value="TreeGrafter"/>
</dbReference>
<feature type="binding site" evidence="14">
    <location>
        <position position="113"/>
    </location>
    <ligand>
        <name>ATP</name>
        <dbReference type="ChEBI" id="CHEBI:30616"/>
    </ligand>
</feature>
<organism evidence="16 17">
    <name type="scientific">Pedosphaera parvula (strain Ellin514)</name>
    <dbReference type="NCBI Taxonomy" id="320771"/>
    <lineage>
        <taxon>Bacteria</taxon>
        <taxon>Pseudomonadati</taxon>
        <taxon>Verrucomicrobiota</taxon>
        <taxon>Pedosphaerae</taxon>
        <taxon>Pedosphaerales</taxon>
        <taxon>Pedosphaeraceae</taxon>
        <taxon>Pedosphaera</taxon>
    </lineage>
</organism>
<keyword evidence="9 13" id="KW-0547">Nucleotide-binding</keyword>
<evidence type="ECO:0000256" key="3">
    <source>
        <dbReference type="ARBA" id="ARBA00012584"/>
    </source>
</evidence>
<evidence type="ECO:0000256" key="12">
    <source>
        <dbReference type="ARBA" id="ARBA00048366"/>
    </source>
</evidence>
<evidence type="ECO:0000256" key="10">
    <source>
        <dbReference type="ARBA" id="ARBA00022840"/>
    </source>
</evidence>
<reference evidence="16 17" key="1">
    <citation type="journal article" date="2011" name="J. Bacteriol.">
        <title>Genome sequence of 'Pedosphaera parvula' Ellin514, an aerobic Verrucomicrobial isolate from pasture soil.</title>
        <authorList>
            <person name="Kant R."/>
            <person name="van Passel M.W."/>
            <person name="Sangwan P."/>
            <person name="Palva A."/>
            <person name="Lucas S."/>
            <person name="Copeland A."/>
            <person name="Lapidus A."/>
            <person name="Glavina Del Rio T."/>
            <person name="Dalin E."/>
            <person name="Tice H."/>
            <person name="Bruce D."/>
            <person name="Goodwin L."/>
            <person name="Pitluck S."/>
            <person name="Chertkov O."/>
            <person name="Larimer F.W."/>
            <person name="Land M.L."/>
            <person name="Hauser L."/>
            <person name="Brettin T.S."/>
            <person name="Detter J.C."/>
            <person name="Han S."/>
            <person name="de Vos W.M."/>
            <person name="Janssen P.H."/>
            <person name="Smidt H."/>
        </authorList>
    </citation>
    <scope>NUCLEOTIDE SEQUENCE [LARGE SCALE GENOMIC DNA]</scope>
    <source>
        <strain evidence="16 17">Ellin514</strain>
    </source>
</reference>
<feature type="binding site" evidence="14">
    <location>
        <position position="192"/>
    </location>
    <ligand>
        <name>L-threonine</name>
        <dbReference type="ChEBI" id="CHEBI:57926"/>
    </ligand>
</feature>
<dbReference type="Pfam" id="PF03481">
    <property type="entry name" value="Sua5_C"/>
    <property type="match status" value="1"/>
</dbReference>
<dbReference type="Proteomes" id="UP000003688">
    <property type="component" value="Unassembled WGS sequence"/>
</dbReference>
<dbReference type="GO" id="GO:0061710">
    <property type="term" value="F:L-threonylcarbamoyladenylate synthase"/>
    <property type="evidence" value="ECO:0007669"/>
    <property type="project" value="UniProtKB-EC"/>
</dbReference>
<feature type="binding site" evidence="14">
    <location>
        <position position="118"/>
    </location>
    <ligand>
        <name>ATP</name>
        <dbReference type="ChEBI" id="CHEBI:30616"/>
    </ligand>
</feature>
<dbReference type="InterPro" id="IPR006070">
    <property type="entry name" value="Sua5-like_dom"/>
</dbReference>
<feature type="binding site" evidence="14">
    <location>
        <position position="194"/>
    </location>
    <ligand>
        <name>ATP</name>
        <dbReference type="ChEBI" id="CHEBI:30616"/>
    </ligand>
</feature>
<comment type="caution">
    <text evidence="16">The sequence shown here is derived from an EMBL/GenBank/DDBJ whole genome shotgun (WGS) entry which is preliminary data.</text>
</comment>
<feature type="binding site" evidence="14">
    <location>
        <position position="246"/>
    </location>
    <ligand>
        <name>ATP</name>
        <dbReference type="ChEBI" id="CHEBI:30616"/>
    </ligand>
</feature>
<name>B9XJL9_PEDPL</name>
<feature type="binding site" evidence="14">
    <location>
        <position position="232"/>
    </location>
    <ligand>
        <name>L-threonine</name>
        <dbReference type="ChEBI" id="CHEBI:57926"/>
    </ligand>
</feature>
<dbReference type="Gene3D" id="3.40.50.11030">
    <property type="entry name" value="Threonylcarbamoyl-AMP synthase, C-terminal domain"/>
    <property type="match status" value="1"/>
</dbReference>
<protein>
    <recommendedName>
        <fullName evidence="4 13">Threonylcarbamoyl-AMP synthase</fullName>
        <shortName evidence="13">TC-AMP synthase</shortName>
        <ecNumber evidence="3 13">2.7.7.87</ecNumber>
    </recommendedName>
    <alternativeName>
        <fullName evidence="11 13">L-threonylcarbamoyladenylate synthase</fullName>
    </alternativeName>
</protein>
<dbReference type="GO" id="GO:0005524">
    <property type="term" value="F:ATP binding"/>
    <property type="evidence" value="ECO:0007669"/>
    <property type="project" value="UniProtKB-UniRule"/>
</dbReference>
<dbReference type="GO" id="GO:0008033">
    <property type="term" value="P:tRNA processing"/>
    <property type="evidence" value="ECO:0007669"/>
    <property type="project" value="UniProtKB-KW"/>
</dbReference>
<keyword evidence="5 13" id="KW-0963">Cytoplasm</keyword>
<proteinExistence type="inferred from homology"/>
<dbReference type="AlphaFoldDB" id="B9XJL9"/>
<evidence type="ECO:0000256" key="5">
    <source>
        <dbReference type="ARBA" id="ARBA00022490"/>
    </source>
</evidence>
<evidence type="ECO:0000256" key="4">
    <source>
        <dbReference type="ARBA" id="ARBA00015492"/>
    </source>
</evidence>
<feature type="binding site" evidence="14">
    <location>
        <position position="202"/>
    </location>
    <ligand>
        <name>ATP</name>
        <dbReference type="ChEBI" id="CHEBI:30616"/>
    </ligand>
</feature>
<dbReference type="InterPro" id="IPR010923">
    <property type="entry name" value="T(6)A37_SUA5"/>
</dbReference>
<sequence length="388" mass="41687">MIKMEYGQALAVTCIQSETPPITASLLESKRLQCDRNSRNLKDGLKNPEASAEILPTHTAALFQKAVKRAAELLRAGELVALPTETVYGLAANALDAAAVGRIFEAKGRPAHNPIIVHVADIEMARACVSEWPVQAEKLARAFWPGPLTLVLPRAESIPDIVTAGGSTVGLRWPSHPFIQAVIRECGFPLAAPSANPSNQISPTNAEHVSKGLGTRIKLIVDGGQSQVGIESTVLDISVSPARVLRPGMIREEALQAALPAETVLSQTSKKGTKAEIIKSPGQLKKHYSPKARLEILSWENEPDFLSQIARRKIAAEKIQVIAHTVIPSAGRFGGVSVIPHDAEAFARAIYAELHRCDEAGAELIIVEALPESSEWQAIADRLKRAAT</sequence>
<keyword evidence="6 13" id="KW-0808">Transferase</keyword>
<comment type="similarity">
    <text evidence="2 13">Belongs to the SUA5 family.</text>
</comment>
<evidence type="ECO:0000256" key="1">
    <source>
        <dbReference type="ARBA" id="ARBA00004496"/>
    </source>
</evidence>
<dbReference type="PIRSF" id="PIRSF004930">
    <property type="entry name" value="Tln_factor_SUA5"/>
    <property type="match status" value="1"/>
</dbReference>
<dbReference type="GO" id="GO:0005737">
    <property type="term" value="C:cytoplasm"/>
    <property type="evidence" value="ECO:0007669"/>
    <property type="project" value="UniProtKB-SubCell"/>
</dbReference>
<dbReference type="InterPro" id="IPR017945">
    <property type="entry name" value="DHBP_synth_RibB-like_a/b_dom"/>
</dbReference>
<dbReference type="RefSeq" id="WP_007416012.1">
    <property type="nucleotide sequence ID" value="NZ_ABOX02000022.1"/>
</dbReference>
<feature type="binding site" evidence="14">
    <location>
        <position position="86"/>
    </location>
    <ligand>
        <name>L-threonine</name>
        <dbReference type="ChEBI" id="CHEBI:57926"/>
    </ligand>
</feature>
<dbReference type="PROSITE" id="PS51163">
    <property type="entry name" value="YRDC"/>
    <property type="match status" value="1"/>
</dbReference>
<dbReference type="GO" id="GO:0003725">
    <property type="term" value="F:double-stranded RNA binding"/>
    <property type="evidence" value="ECO:0007669"/>
    <property type="project" value="UniProtKB-UniRule"/>
</dbReference>
<evidence type="ECO:0000313" key="17">
    <source>
        <dbReference type="Proteomes" id="UP000003688"/>
    </source>
</evidence>
<dbReference type="NCBIfam" id="TIGR00057">
    <property type="entry name" value="L-threonylcarbamoyladenylate synthase"/>
    <property type="match status" value="1"/>
</dbReference>
<feature type="binding site" evidence="14">
    <location>
        <position position="109"/>
    </location>
    <ligand>
        <name>ATP</name>
        <dbReference type="ChEBI" id="CHEBI:30616"/>
    </ligand>
</feature>
<dbReference type="Pfam" id="PF01300">
    <property type="entry name" value="Sua5_yciO_yrdC"/>
    <property type="match status" value="1"/>
</dbReference>
<dbReference type="PANTHER" id="PTHR17490:SF16">
    <property type="entry name" value="THREONYLCARBAMOYL-AMP SYNTHASE"/>
    <property type="match status" value="1"/>
</dbReference>
<keyword evidence="10 13" id="KW-0067">ATP-binding</keyword>
<dbReference type="SUPFAM" id="SSF55821">
    <property type="entry name" value="YrdC/RibB"/>
    <property type="match status" value="1"/>
</dbReference>
<dbReference type="InterPro" id="IPR005145">
    <property type="entry name" value="Sua5_C"/>
</dbReference>
<dbReference type="InterPro" id="IPR038385">
    <property type="entry name" value="Sua5/YwlC_C"/>
</dbReference>
<accession>B9XJL9</accession>
<dbReference type="PANTHER" id="PTHR17490">
    <property type="entry name" value="SUA5"/>
    <property type="match status" value="1"/>
</dbReference>
<evidence type="ECO:0000313" key="16">
    <source>
        <dbReference type="EMBL" id="EEF59895.1"/>
    </source>
</evidence>
<evidence type="ECO:0000256" key="7">
    <source>
        <dbReference type="ARBA" id="ARBA00022694"/>
    </source>
</evidence>
<comment type="catalytic activity">
    <reaction evidence="12 13">
        <text>L-threonine + hydrogencarbonate + ATP = L-threonylcarbamoyladenylate + diphosphate + H2O</text>
        <dbReference type="Rhea" id="RHEA:36407"/>
        <dbReference type="ChEBI" id="CHEBI:15377"/>
        <dbReference type="ChEBI" id="CHEBI:17544"/>
        <dbReference type="ChEBI" id="CHEBI:30616"/>
        <dbReference type="ChEBI" id="CHEBI:33019"/>
        <dbReference type="ChEBI" id="CHEBI:57926"/>
        <dbReference type="ChEBI" id="CHEBI:73682"/>
        <dbReference type="EC" id="2.7.7.87"/>
    </reaction>
</comment>
<dbReference type="EC" id="2.7.7.87" evidence="3 13"/>
<evidence type="ECO:0000259" key="15">
    <source>
        <dbReference type="PROSITE" id="PS51163"/>
    </source>
</evidence>
<feature type="domain" description="YrdC-like" evidence="15">
    <location>
        <begin position="64"/>
        <end position="250"/>
    </location>
</feature>
<comment type="subcellular location">
    <subcellularLocation>
        <location evidence="1 13">Cytoplasm</location>
    </subcellularLocation>
</comment>
<keyword evidence="17" id="KW-1185">Reference proteome</keyword>
<feature type="binding site" evidence="14">
    <location>
        <position position="172"/>
    </location>
    <ligand>
        <name>L-threonine</name>
        <dbReference type="ChEBI" id="CHEBI:57926"/>
    </ligand>
</feature>
<evidence type="ECO:0000256" key="13">
    <source>
        <dbReference type="PIRNR" id="PIRNR004930"/>
    </source>
</evidence>
<evidence type="ECO:0000256" key="9">
    <source>
        <dbReference type="ARBA" id="ARBA00022741"/>
    </source>
</evidence>
<evidence type="ECO:0000256" key="11">
    <source>
        <dbReference type="ARBA" id="ARBA00029774"/>
    </source>
</evidence>
<feature type="binding site" evidence="14">
    <location>
        <position position="288"/>
    </location>
    <ligand>
        <name>ATP</name>
        <dbReference type="ChEBI" id="CHEBI:30616"/>
    </ligand>
</feature>
<evidence type="ECO:0000256" key="2">
    <source>
        <dbReference type="ARBA" id="ARBA00007663"/>
    </source>
</evidence>
<dbReference type="STRING" id="320771.Cflav_PD2699"/>
<evidence type="ECO:0000256" key="14">
    <source>
        <dbReference type="PIRSR" id="PIRSR004930-1"/>
    </source>
</evidence>
<gene>
    <name evidence="16" type="ORF">Cflav_PD2699</name>
</gene>
<dbReference type="GO" id="GO:0006450">
    <property type="term" value="P:regulation of translational fidelity"/>
    <property type="evidence" value="ECO:0007669"/>
    <property type="project" value="TreeGrafter"/>
</dbReference>
<keyword evidence="8 13" id="KW-0548">Nucleotidyltransferase</keyword>
<dbReference type="FunFam" id="3.90.870.10:FF:000009">
    <property type="entry name" value="Threonylcarbamoyl-AMP synthase, putative"/>
    <property type="match status" value="1"/>
</dbReference>
<evidence type="ECO:0000256" key="8">
    <source>
        <dbReference type="ARBA" id="ARBA00022695"/>
    </source>
</evidence>
<evidence type="ECO:0000256" key="6">
    <source>
        <dbReference type="ARBA" id="ARBA00022679"/>
    </source>
</evidence>
<comment type="function">
    <text evidence="13">Required for the formation of a threonylcarbamoyl group on adenosine at position 37 (t(6)A37) in tRNAs that read codons beginning with adenine.</text>
</comment>